<dbReference type="AlphaFoldDB" id="B0DGN6"/>
<accession>B0DGN6</accession>
<sequence>MAKKSQISGLVLFMWGIAFLMITVPQSSTSNNIGKRSASLAIPFLTSNSATSCGVDTITAPTPDADVQAMKIKVKRGHTIHIYKMPIYFCASLFQDLSLRHYTGMCLGLPKRSALIEMLSILYSAEISKLSQALDRFALIAVPESAEGYITCTKLGSAVRCPSNTPRQSPSMKSESPHKFVGFVAGVALAFPMATVAGTNFNICLASVQNGTFGVGVDVGGTDNRGNPVDVSNATSITYDLCVHACGGGQEPFQWSIFSQQFSAWLLPWLALVSQLPFGANDKLDNLDSVLLTVGSPTLAAYSLILTILNSRWVTRQFAQYTYPNTRNAIRILSSLQQSPIRVVKEDGLLASLIVLPQNDVWWTELSEWINYTHTWSISAATSIAWVVIAYIFTIIDSTSSSKFNGRGVGSLWLWLLPIVVGWLQISPKCDSARLSSAVERANKLVHVATEGGHVVLVKESQTEARAIELTLTEVDELHRDEKCTAPVFNYARFFPWVQAVEDVSEAFRAASDHFRNHDSVDRSIDWVTVERGQKPDERNRVGTRTQVENYCTPWQPPERPRSRWGPKVVSRMFLASALALMLQWGTTGAAFIQVWYTPTVGLGCRSASYLLFAVLSTIVWMLLVTASILTHYASTTQYHYGRRIQPWPARAARRTSIIFRCLGKFIAAFNSLWVVVTCLFQFGSFFDNCYCNSSVFYLRDHAYNVIALVPGDITSIKSAWIGGVCLAGGTAFIYVAFVNVFIDPPLPD</sequence>
<dbReference type="EMBL" id="DS547109">
    <property type="protein sequence ID" value="EDR06185.1"/>
    <property type="molecule type" value="Genomic_DNA"/>
</dbReference>
<keyword evidence="1" id="KW-0472">Membrane</keyword>
<keyword evidence="1" id="KW-0812">Transmembrane</keyword>
<name>B0DGN6_LACBS</name>
<dbReference type="KEGG" id="lbc:LACBIDRAFT_328983"/>
<proteinExistence type="predicted"/>
<feature type="transmembrane region" description="Helical" evidence="1">
    <location>
        <begin position="573"/>
        <end position="597"/>
    </location>
</feature>
<feature type="transmembrane region" description="Helical" evidence="1">
    <location>
        <begin position="376"/>
        <end position="396"/>
    </location>
</feature>
<feature type="transmembrane region" description="Helical" evidence="1">
    <location>
        <begin position="720"/>
        <end position="743"/>
    </location>
</feature>
<evidence type="ECO:0000256" key="1">
    <source>
        <dbReference type="SAM" id="Phobius"/>
    </source>
</evidence>
<gene>
    <name evidence="2" type="ORF">LACBIDRAFT_328983</name>
</gene>
<feature type="transmembrane region" description="Helical" evidence="1">
    <location>
        <begin position="609"/>
        <end position="634"/>
    </location>
</feature>
<feature type="transmembrane region" description="Helical" evidence="1">
    <location>
        <begin position="6"/>
        <end position="25"/>
    </location>
</feature>
<organism evidence="3">
    <name type="scientific">Laccaria bicolor (strain S238N-H82 / ATCC MYA-4686)</name>
    <name type="common">Bicoloured deceiver</name>
    <name type="synonym">Laccaria laccata var. bicolor</name>
    <dbReference type="NCBI Taxonomy" id="486041"/>
    <lineage>
        <taxon>Eukaryota</taxon>
        <taxon>Fungi</taxon>
        <taxon>Dikarya</taxon>
        <taxon>Basidiomycota</taxon>
        <taxon>Agaricomycotina</taxon>
        <taxon>Agaricomycetes</taxon>
        <taxon>Agaricomycetidae</taxon>
        <taxon>Agaricales</taxon>
        <taxon>Agaricineae</taxon>
        <taxon>Hydnangiaceae</taxon>
        <taxon>Laccaria</taxon>
    </lineage>
</organism>
<dbReference type="RefSeq" id="XP_001883046.1">
    <property type="nucleotide sequence ID" value="XM_001883011.1"/>
</dbReference>
<dbReference type="Proteomes" id="UP000001194">
    <property type="component" value="Unassembled WGS sequence"/>
</dbReference>
<evidence type="ECO:0000313" key="3">
    <source>
        <dbReference type="Proteomes" id="UP000001194"/>
    </source>
</evidence>
<evidence type="ECO:0000313" key="2">
    <source>
        <dbReference type="EMBL" id="EDR06185.1"/>
    </source>
</evidence>
<feature type="transmembrane region" description="Helical" evidence="1">
    <location>
        <begin position="408"/>
        <end position="426"/>
    </location>
</feature>
<dbReference type="OrthoDB" id="5392263at2759"/>
<protein>
    <submittedName>
        <fullName evidence="2">Predicted protein</fullName>
    </submittedName>
</protein>
<dbReference type="HOGENOM" id="CLU_015738_0_0_1"/>
<feature type="transmembrane region" description="Helical" evidence="1">
    <location>
        <begin position="262"/>
        <end position="278"/>
    </location>
</feature>
<keyword evidence="1" id="KW-1133">Transmembrane helix</keyword>
<dbReference type="GeneID" id="6078683"/>
<feature type="transmembrane region" description="Helical" evidence="1">
    <location>
        <begin position="290"/>
        <end position="309"/>
    </location>
</feature>
<feature type="transmembrane region" description="Helical" evidence="1">
    <location>
        <begin position="658"/>
        <end position="683"/>
    </location>
</feature>
<reference evidence="2 3" key="1">
    <citation type="journal article" date="2008" name="Nature">
        <title>The genome of Laccaria bicolor provides insights into mycorrhizal symbiosis.</title>
        <authorList>
            <person name="Martin F."/>
            <person name="Aerts A."/>
            <person name="Ahren D."/>
            <person name="Brun A."/>
            <person name="Danchin E.G.J."/>
            <person name="Duchaussoy F."/>
            <person name="Gibon J."/>
            <person name="Kohler A."/>
            <person name="Lindquist E."/>
            <person name="Pereda V."/>
            <person name="Salamov A."/>
            <person name="Shapiro H.J."/>
            <person name="Wuyts J."/>
            <person name="Blaudez D."/>
            <person name="Buee M."/>
            <person name="Brokstein P."/>
            <person name="Canbaeck B."/>
            <person name="Cohen D."/>
            <person name="Courty P.E."/>
            <person name="Coutinho P.M."/>
            <person name="Delaruelle C."/>
            <person name="Detter J.C."/>
            <person name="Deveau A."/>
            <person name="DiFazio S."/>
            <person name="Duplessis S."/>
            <person name="Fraissinet-Tachet L."/>
            <person name="Lucic E."/>
            <person name="Frey-Klett P."/>
            <person name="Fourrey C."/>
            <person name="Feussner I."/>
            <person name="Gay G."/>
            <person name="Grimwood J."/>
            <person name="Hoegger P.J."/>
            <person name="Jain P."/>
            <person name="Kilaru S."/>
            <person name="Labbe J."/>
            <person name="Lin Y.C."/>
            <person name="Legue V."/>
            <person name="Le Tacon F."/>
            <person name="Marmeisse R."/>
            <person name="Melayah D."/>
            <person name="Montanini B."/>
            <person name="Muratet M."/>
            <person name="Nehls U."/>
            <person name="Niculita-Hirzel H."/>
            <person name="Oudot-Le Secq M.P."/>
            <person name="Peter M."/>
            <person name="Quesneville H."/>
            <person name="Rajashekar B."/>
            <person name="Reich M."/>
            <person name="Rouhier N."/>
            <person name="Schmutz J."/>
            <person name="Yin T."/>
            <person name="Chalot M."/>
            <person name="Henrissat B."/>
            <person name="Kuees U."/>
            <person name="Lucas S."/>
            <person name="Van de Peer Y."/>
            <person name="Podila G.K."/>
            <person name="Polle A."/>
            <person name="Pukkila P.J."/>
            <person name="Richardson P.M."/>
            <person name="Rouze P."/>
            <person name="Sanders I.R."/>
            <person name="Stajich J.E."/>
            <person name="Tunlid A."/>
            <person name="Tuskan G."/>
            <person name="Grigoriev I.V."/>
        </authorList>
    </citation>
    <scope>NUCLEOTIDE SEQUENCE [LARGE SCALE GENOMIC DNA]</scope>
    <source>
        <strain evidence="3">S238N-H82 / ATCC MYA-4686</strain>
    </source>
</reference>
<keyword evidence="3" id="KW-1185">Reference proteome</keyword>
<dbReference type="InParanoid" id="B0DGN6"/>